<dbReference type="RefSeq" id="XP_024325433.1">
    <property type="nucleotide sequence ID" value="XM_024466441.1"/>
</dbReference>
<reference evidence="1" key="1">
    <citation type="submission" date="2016-03" db="EMBL/GenBank/DDBJ databases">
        <title>Updated assembly of Pseudogymnoascus destructans, the fungus causing white-nose syndrome of bats.</title>
        <authorList>
            <person name="Palmer J.M."/>
            <person name="Drees K.P."/>
            <person name="Foster J.T."/>
            <person name="Lindner D.L."/>
        </authorList>
    </citation>
    <scope>NUCLEOTIDE SEQUENCE [LARGE SCALE GENOMIC DNA]</scope>
    <source>
        <strain evidence="1">20631-21</strain>
    </source>
</reference>
<dbReference type="OrthoDB" id="5150140at2759"/>
<dbReference type="AlphaFoldDB" id="A0A177AFX1"/>
<accession>A0A177AFX1</accession>
<proteinExistence type="predicted"/>
<organism evidence="1">
    <name type="scientific">Pseudogymnoascus destructans</name>
    <dbReference type="NCBI Taxonomy" id="655981"/>
    <lineage>
        <taxon>Eukaryota</taxon>
        <taxon>Fungi</taxon>
        <taxon>Dikarya</taxon>
        <taxon>Ascomycota</taxon>
        <taxon>Pezizomycotina</taxon>
        <taxon>Leotiomycetes</taxon>
        <taxon>Thelebolales</taxon>
        <taxon>Thelebolaceae</taxon>
        <taxon>Pseudogymnoascus</taxon>
    </lineage>
</organism>
<dbReference type="GeneID" id="36285865"/>
<name>A0A177AFX1_9PEZI</name>
<gene>
    <name evidence="1" type="ORF">VC83_02786</name>
</gene>
<protein>
    <submittedName>
        <fullName evidence="1">Uncharacterized protein</fullName>
    </submittedName>
</protein>
<dbReference type="EMBL" id="KV441392">
    <property type="protein sequence ID" value="OAF60151.1"/>
    <property type="molecule type" value="Genomic_DNA"/>
</dbReference>
<sequence length="72" mass="8188">MIDYYGITFDHDTDPEVLQINIFEIEDGGIYVNESISFEIDPADYAGKKVLALPRCCQKRKGSTDRMRVNDG</sequence>
<dbReference type="VEuPathDB" id="FungiDB:GMDG_06015"/>
<evidence type="ECO:0000313" key="1">
    <source>
        <dbReference type="EMBL" id="OAF60151.1"/>
    </source>
</evidence>
<dbReference type="Proteomes" id="UP000077154">
    <property type="component" value="Unassembled WGS sequence"/>
</dbReference>